<gene>
    <name evidence="1" type="ORF">IE53DRAFT_154128</name>
</gene>
<dbReference type="EMBL" id="KZ819721">
    <property type="protein sequence ID" value="PWN53539.1"/>
    <property type="molecule type" value="Genomic_DNA"/>
</dbReference>
<organism evidence="1 2">
    <name type="scientific">Violaceomyces palustris</name>
    <dbReference type="NCBI Taxonomy" id="1673888"/>
    <lineage>
        <taxon>Eukaryota</taxon>
        <taxon>Fungi</taxon>
        <taxon>Dikarya</taxon>
        <taxon>Basidiomycota</taxon>
        <taxon>Ustilaginomycotina</taxon>
        <taxon>Ustilaginomycetes</taxon>
        <taxon>Violaceomycetales</taxon>
        <taxon>Violaceomycetaceae</taxon>
        <taxon>Violaceomyces</taxon>
    </lineage>
</organism>
<proteinExistence type="predicted"/>
<protein>
    <submittedName>
        <fullName evidence="1">Uncharacterized protein</fullName>
    </submittedName>
</protein>
<evidence type="ECO:0000313" key="1">
    <source>
        <dbReference type="EMBL" id="PWN53539.1"/>
    </source>
</evidence>
<name>A0ACD0P672_9BASI</name>
<sequence>MTSLTTLFIVGKDEYVEFNETMGSKAFLQHIWDESQTPLQANDLAGSKLHNAGARISKTDPPRIEFPTVLRVKGKGNTYKSSGRYISWDELHRLNPLAVKAPPSLEEFRNRGAEVGSGRRLKPGELLSKDDPTAKLKKKMANGKKETYREEDGWIGGSKESIYASTSSPPKGLSKEGTITIGEDEQPGKPGDRKDSDPLESPERVRSGTSLAAPTSSNDKKPPPQTPGKKRGGAGSHSGSGKSLFERLGMNDVSPPVLSPRSVLPGLSDMTPPRSLRRPGARIPPPLPLTSPSTSNKGPLSPGVTRTPLSASHPPPETPLKLNQRGGPETPATPATGPFFGGPPPDNDALTRGLGLGLTPHRPTIPLGPLGSPEVTRSPLPPHPETGPSSRGNATSSGNGAGGNQIEAMLERLRKARTGLGSEASVWAPKHAEHPGSFTKAEQAKVDPKLASALGVGIEQSDGGAAGGAATASPIGLQLSLGGSDHQQQSQDIQARQDAKTRKDLGRDKKEAEAARLKEEKDAANRAWIKGVIPPTPVLGHPASPRTEDDGEQPIAHRLWGDNLPPPPPRSSTVGLLGADESPVQVRPKLKSKMVSRGLWSDGEDENSDVDQVDATDIKPALLDLDHSPHLQRERAPQAQSDPAKVLCWSDVEDTLGNGSLGRNMLGRQGKRNKGERKRGRRLSSNAKEDSISSHSLLEPSLALPASTDSPRLEKSPILTSKSPGLEGRFEGAGSSDERCLELQPSPPLDQLSKGLGPPSPDPSQQHGSSTVQTLSEADQAAAPSEEVKKGAELGGGGMSTMTTFDSLSHFDWAEDEGDGDDILPDLDDWGITVPNSTSSNSITNNTSALATSSGHGGGINGTLAPFKSSLSTSPSKGMRNASDERPNVDALTHNIEQDSDGFRPAGKRGAKRGGKGRLRRGEAGEVQSAPNSDLGIRIAGRAAAAAAAAYHPDGHNDDSSEIGRSTLLDGAKHSMHAPKDKHFPAASLGSGSQEISWRGRTASDSRASSKGATNGRSPSSSSSANANRASLAQRLQGQGQNGHPHVSSKGGRGGGSHPAPSPPRRERPRVAADSGAFARLMGGVAAGAANRASSETGSNNGSAKGRLSPMPTNPKAQVKSG</sequence>
<evidence type="ECO:0000313" key="2">
    <source>
        <dbReference type="Proteomes" id="UP000245626"/>
    </source>
</evidence>
<dbReference type="Proteomes" id="UP000245626">
    <property type="component" value="Unassembled WGS sequence"/>
</dbReference>
<keyword evidence="2" id="KW-1185">Reference proteome</keyword>
<reference evidence="1 2" key="1">
    <citation type="journal article" date="2018" name="Mol. Biol. Evol.">
        <title>Broad Genomic Sampling Reveals a Smut Pathogenic Ancestry of the Fungal Clade Ustilaginomycotina.</title>
        <authorList>
            <person name="Kijpornyongpan T."/>
            <person name="Mondo S.J."/>
            <person name="Barry K."/>
            <person name="Sandor L."/>
            <person name="Lee J."/>
            <person name="Lipzen A."/>
            <person name="Pangilinan J."/>
            <person name="LaButti K."/>
            <person name="Hainaut M."/>
            <person name="Henrissat B."/>
            <person name="Grigoriev I.V."/>
            <person name="Spatafora J.W."/>
            <person name="Aime M.C."/>
        </authorList>
    </citation>
    <scope>NUCLEOTIDE SEQUENCE [LARGE SCALE GENOMIC DNA]</scope>
    <source>
        <strain evidence="1 2">SA 807</strain>
    </source>
</reference>
<accession>A0ACD0P672</accession>